<sequence length="767" mass="85221">MPVNDMSQMKDHLSGDESRRKRVKLADDQSTAAVTVSEAIETPAAEQPTASRDAQALKEAEVGITEYVCPNLPGFSGILKKRYTDFLVNEILPSGQVLHLRDLEVPASFKAEAQNASPPQSDEPRRETVLHAKADSQAQDENASETVTKLTETPAADSETAEPTIPAEDQKLLEQHLGPDVTQKVLKLYGRALAKPNTRAGDLGRVRSDPVPEKTTRTTIHQALRRIFSGRIESSTESDNALLISSVPVRRLKAQMKGGIADNRRGKLGWSEVGGEHLHFTIYKENKDTMEVVNFLASQMKVGVKAFKFAGTKDRRGVTVQRASAFRVDAARLANMNRTLRYAAVGDFKYEKQGLELGELGGNEFVITLRECQFPIDPEGDAAAQVSELITASLRNLREKGYFNYYGLQRFGTFATRTDTIGVKMLQSDFKGACECILHYSPASLAAAQGKRHDRDDTLLSSDDISRAEAIYIFESTGQAGPALAKMPRKFSGESNIIKHLSRKKNDYMGALQTIPRNLRLMYVHAYQSLVWNYAVGERWRVYGSEVVAGDLVLVNEFQDRESDPTVTEDVDADGEAIVLPDTRDSAVSADSVFERARALTAEEAASGKYTIFDIVLPLPGYDIIYPPNKMTDFYKSFMGSELGGRLDPFDMRRKWKETSLSGSYRKIVSRLGPDYSFEVKRYVDDNEQFVKTDLERIREKTRDGQEQSNGKKADAEDGKTETAKGDKLAVVIKFQLGVSQYATMALRELMKTGGARAYQPEYMSGR</sequence>
<dbReference type="InterPro" id="IPR042214">
    <property type="entry name" value="TruD_catalytic"/>
</dbReference>
<gene>
    <name evidence="5" type="primary">PUS7</name>
    <name evidence="5" type="ORF">PRK78_000038</name>
</gene>
<accession>A0AAF0DAE7</accession>
<evidence type="ECO:0000313" key="5">
    <source>
        <dbReference type="EMBL" id="WEW54618.1"/>
    </source>
</evidence>
<evidence type="ECO:0000256" key="2">
    <source>
        <dbReference type="ARBA" id="ARBA00023235"/>
    </source>
</evidence>
<dbReference type="CDD" id="cd02576">
    <property type="entry name" value="PseudoU_synth_ScPUS7"/>
    <property type="match status" value="1"/>
</dbReference>
<dbReference type="SUPFAM" id="SSF55120">
    <property type="entry name" value="Pseudouridine synthase"/>
    <property type="match status" value="1"/>
</dbReference>
<organism evidence="5 6">
    <name type="scientific">Emydomyces testavorans</name>
    <dbReference type="NCBI Taxonomy" id="2070801"/>
    <lineage>
        <taxon>Eukaryota</taxon>
        <taxon>Fungi</taxon>
        <taxon>Dikarya</taxon>
        <taxon>Ascomycota</taxon>
        <taxon>Pezizomycotina</taxon>
        <taxon>Eurotiomycetes</taxon>
        <taxon>Eurotiomycetidae</taxon>
        <taxon>Onygenales</taxon>
        <taxon>Nannizziopsiaceae</taxon>
        <taxon>Emydomyces</taxon>
    </lineage>
</organism>
<feature type="region of interest" description="Disordered" evidence="3">
    <location>
        <begin position="133"/>
        <end position="164"/>
    </location>
</feature>
<dbReference type="InterPro" id="IPR001656">
    <property type="entry name" value="PsdUridine_synth_TruD"/>
</dbReference>
<dbReference type="GO" id="GO:0005634">
    <property type="term" value="C:nucleus"/>
    <property type="evidence" value="ECO:0007669"/>
    <property type="project" value="TreeGrafter"/>
</dbReference>
<proteinExistence type="inferred from homology"/>
<dbReference type="InterPro" id="IPR011760">
    <property type="entry name" value="PsdUridine_synth_TruD_insert"/>
</dbReference>
<dbReference type="PANTHER" id="PTHR13326:SF21">
    <property type="entry name" value="PSEUDOURIDYLATE SYNTHASE PUS7L"/>
    <property type="match status" value="1"/>
</dbReference>
<dbReference type="NCBIfam" id="TIGR00094">
    <property type="entry name" value="tRNA_TruD_broad"/>
    <property type="match status" value="1"/>
</dbReference>
<evidence type="ECO:0000313" key="6">
    <source>
        <dbReference type="Proteomes" id="UP001219355"/>
    </source>
</evidence>
<comment type="similarity">
    <text evidence="1">Belongs to the pseudouridine synthase TruD family.</text>
</comment>
<dbReference type="GO" id="GO:0160150">
    <property type="term" value="F:tRNA pseudouridine(13) synthase activity"/>
    <property type="evidence" value="ECO:0007669"/>
    <property type="project" value="UniProtKB-EC"/>
</dbReference>
<feature type="domain" description="TRUD" evidence="4">
    <location>
        <begin position="401"/>
        <end position="671"/>
    </location>
</feature>
<dbReference type="EMBL" id="CP120627">
    <property type="protein sequence ID" value="WEW54618.1"/>
    <property type="molecule type" value="Genomic_DNA"/>
</dbReference>
<evidence type="ECO:0000256" key="1">
    <source>
        <dbReference type="ARBA" id="ARBA00007953"/>
    </source>
</evidence>
<dbReference type="EC" id="5.4.99.27" evidence="5"/>
<name>A0AAF0DAE7_9EURO</name>
<dbReference type="Pfam" id="PF01142">
    <property type="entry name" value="TruD"/>
    <property type="match status" value="1"/>
</dbReference>
<dbReference type="PANTHER" id="PTHR13326">
    <property type="entry name" value="TRNA PSEUDOURIDINE SYNTHASE D"/>
    <property type="match status" value="1"/>
</dbReference>
<dbReference type="Proteomes" id="UP001219355">
    <property type="component" value="Chromosome 1"/>
</dbReference>
<feature type="compositionally biased region" description="Polar residues" evidence="3">
    <location>
        <begin position="136"/>
        <end position="151"/>
    </location>
</feature>
<dbReference type="GO" id="GO:0003723">
    <property type="term" value="F:RNA binding"/>
    <property type="evidence" value="ECO:0007669"/>
    <property type="project" value="InterPro"/>
</dbReference>
<feature type="region of interest" description="Disordered" evidence="3">
    <location>
        <begin position="1"/>
        <end position="38"/>
    </location>
</feature>
<protein>
    <submittedName>
        <fullName evidence="5">Multisubstrate pseudouridine synthase 7</fullName>
        <ecNumber evidence="5">5.4.99.27</ecNumber>
    </submittedName>
</protein>
<keyword evidence="2 5" id="KW-0413">Isomerase</keyword>
<dbReference type="GO" id="GO:0001522">
    <property type="term" value="P:pseudouridine synthesis"/>
    <property type="evidence" value="ECO:0007669"/>
    <property type="project" value="InterPro"/>
</dbReference>
<feature type="region of interest" description="Disordered" evidence="3">
    <location>
        <begin position="699"/>
        <end position="721"/>
    </location>
</feature>
<feature type="compositionally biased region" description="Basic and acidic residues" evidence="3">
    <location>
        <begin position="8"/>
        <end position="27"/>
    </location>
</feature>
<dbReference type="InterPro" id="IPR020103">
    <property type="entry name" value="PsdUridine_synth_cat_dom_sf"/>
</dbReference>
<dbReference type="AlphaFoldDB" id="A0AAF0DAE7"/>
<dbReference type="Gene3D" id="3.30.2350.20">
    <property type="entry name" value="TruD, catalytic domain"/>
    <property type="match status" value="2"/>
</dbReference>
<keyword evidence="6" id="KW-1185">Reference proteome</keyword>
<evidence type="ECO:0000259" key="4">
    <source>
        <dbReference type="PROSITE" id="PS50984"/>
    </source>
</evidence>
<dbReference type="PIRSF" id="PIRSF037016">
    <property type="entry name" value="Pseudouridin_synth_euk_prd"/>
    <property type="match status" value="1"/>
</dbReference>
<reference evidence="5" key="1">
    <citation type="submission" date="2023-03" db="EMBL/GenBank/DDBJ databases">
        <title>Emydomyces testavorans Genome Sequence.</title>
        <authorList>
            <person name="Hoyer L."/>
        </authorList>
    </citation>
    <scope>NUCLEOTIDE SEQUENCE</scope>
    <source>
        <strain evidence="5">16-2883</strain>
    </source>
</reference>
<evidence type="ECO:0000256" key="3">
    <source>
        <dbReference type="SAM" id="MobiDB-lite"/>
    </source>
</evidence>
<dbReference type="PROSITE" id="PS50984">
    <property type="entry name" value="TRUD"/>
    <property type="match status" value="1"/>
</dbReference>